<evidence type="ECO:0000256" key="8">
    <source>
        <dbReference type="ARBA" id="ARBA00023004"/>
    </source>
</evidence>
<keyword evidence="5" id="KW-0410">Iron transport</keyword>
<comment type="subcellular location">
    <subcellularLocation>
        <location evidence="1 14">Cell outer membrane</location>
        <topology evidence="1 14">Multi-pass membrane protein</topology>
    </subcellularLocation>
</comment>
<dbReference type="EMBL" id="LS483250">
    <property type="protein sequence ID" value="SQD78813.1"/>
    <property type="molecule type" value="Genomic_DNA"/>
</dbReference>
<protein>
    <submittedName>
        <fullName evidence="19">Putative TonB-dependent siderophore receptor</fullName>
    </submittedName>
</protein>
<dbReference type="GO" id="GO:0015891">
    <property type="term" value="P:siderophore transport"/>
    <property type="evidence" value="ECO:0007669"/>
    <property type="project" value="InterPro"/>
</dbReference>
<dbReference type="NCBIfam" id="TIGR01783">
    <property type="entry name" value="TonB-siderophor"/>
    <property type="match status" value="1"/>
</dbReference>
<dbReference type="GO" id="GO:0015344">
    <property type="term" value="F:siderophore uptake transmembrane transporter activity"/>
    <property type="evidence" value="ECO:0007669"/>
    <property type="project" value="TreeGrafter"/>
</dbReference>
<keyword evidence="4 14" id="KW-1134">Transmembrane beta strand</keyword>
<dbReference type="KEGG" id="mya:MORIYA_2335"/>
<evidence type="ECO:0000259" key="17">
    <source>
        <dbReference type="Pfam" id="PF00593"/>
    </source>
</evidence>
<dbReference type="Proteomes" id="UP000250163">
    <property type="component" value="Chromosome MORIYA"/>
</dbReference>
<dbReference type="CDD" id="cd01347">
    <property type="entry name" value="ligand_gated_channel"/>
    <property type="match status" value="1"/>
</dbReference>
<evidence type="ECO:0000256" key="14">
    <source>
        <dbReference type="PROSITE-ProRule" id="PRU01360"/>
    </source>
</evidence>
<dbReference type="InterPro" id="IPR010105">
    <property type="entry name" value="TonB_sidphr_rcpt"/>
</dbReference>
<dbReference type="Pfam" id="PF00593">
    <property type="entry name" value="TonB_dep_Rec_b-barrel"/>
    <property type="match status" value="1"/>
</dbReference>
<gene>
    <name evidence="19" type="ORF">MORIYA_2335</name>
</gene>
<evidence type="ECO:0000256" key="11">
    <source>
        <dbReference type="ARBA" id="ARBA00023136"/>
    </source>
</evidence>
<evidence type="ECO:0000256" key="2">
    <source>
        <dbReference type="ARBA" id="ARBA00009810"/>
    </source>
</evidence>
<keyword evidence="20" id="KW-1185">Reference proteome</keyword>
<evidence type="ECO:0000256" key="16">
    <source>
        <dbReference type="SAM" id="SignalP"/>
    </source>
</evidence>
<feature type="domain" description="TonB-dependent receptor-like beta-barrel" evidence="17">
    <location>
        <begin position="252"/>
        <end position="726"/>
    </location>
</feature>
<accession>A0A330LQ14</accession>
<organism evidence="19 20">
    <name type="scientific">Moritella yayanosii</name>
    <dbReference type="NCBI Taxonomy" id="69539"/>
    <lineage>
        <taxon>Bacteria</taxon>
        <taxon>Pseudomonadati</taxon>
        <taxon>Pseudomonadota</taxon>
        <taxon>Gammaproteobacteria</taxon>
        <taxon>Alteromonadales</taxon>
        <taxon>Moritellaceae</taxon>
        <taxon>Moritella</taxon>
    </lineage>
</organism>
<dbReference type="GO" id="GO:0009279">
    <property type="term" value="C:cell outer membrane"/>
    <property type="evidence" value="ECO:0007669"/>
    <property type="project" value="UniProtKB-SubCell"/>
</dbReference>
<keyword evidence="12 19" id="KW-0675">Receptor</keyword>
<dbReference type="AlphaFoldDB" id="A0A330LQ14"/>
<proteinExistence type="inferred from homology"/>
<dbReference type="OrthoDB" id="127311at2"/>
<evidence type="ECO:0000256" key="1">
    <source>
        <dbReference type="ARBA" id="ARBA00004571"/>
    </source>
</evidence>
<comment type="similarity">
    <text evidence="2 14 15">Belongs to the TonB-dependent receptor family.</text>
</comment>
<keyword evidence="11 14" id="KW-0472">Membrane</keyword>
<dbReference type="GO" id="GO:0038023">
    <property type="term" value="F:signaling receptor activity"/>
    <property type="evidence" value="ECO:0007669"/>
    <property type="project" value="InterPro"/>
</dbReference>
<dbReference type="InterPro" id="IPR012910">
    <property type="entry name" value="Plug_dom"/>
</dbReference>
<dbReference type="PANTHER" id="PTHR32552">
    <property type="entry name" value="FERRICHROME IRON RECEPTOR-RELATED"/>
    <property type="match status" value="1"/>
</dbReference>
<dbReference type="SUPFAM" id="SSF56935">
    <property type="entry name" value="Porins"/>
    <property type="match status" value="1"/>
</dbReference>
<name>A0A330LQ14_9GAMM</name>
<evidence type="ECO:0000256" key="6">
    <source>
        <dbReference type="ARBA" id="ARBA00022692"/>
    </source>
</evidence>
<keyword evidence="8" id="KW-0408">Iron</keyword>
<evidence type="ECO:0000256" key="15">
    <source>
        <dbReference type="RuleBase" id="RU003357"/>
    </source>
</evidence>
<evidence type="ECO:0000256" key="5">
    <source>
        <dbReference type="ARBA" id="ARBA00022496"/>
    </source>
</evidence>
<evidence type="ECO:0000256" key="4">
    <source>
        <dbReference type="ARBA" id="ARBA00022452"/>
    </source>
</evidence>
<keyword evidence="9" id="KW-0406">Ion transport</keyword>
<evidence type="ECO:0000256" key="10">
    <source>
        <dbReference type="ARBA" id="ARBA00023077"/>
    </source>
</evidence>
<dbReference type="InterPro" id="IPR039426">
    <property type="entry name" value="TonB-dep_rcpt-like"/>
</dbReference>
<evidence type="ECO:0000259" key="18">
    <source>
        <dbReference type="Pfam" id="PF07715"/>
    </source>
</evidence>
<evidence type="ECO:0000256" key="9">
    <source>
        <dbReference type="ARBA" id="ARBA00023065"/>
    </source>
</evidence>
<dbReference type="PROSITE" id="PS52016">
    <property type="entry name" value="TONB_DEPENDENT_REC_3"/>
    <property type="match status" value="1"/>
</dbReference>
<dbReference type="PANTHER" id="PTHR32552:SF68">
    <property type="entry name" value="FERRICHROME OUTER MEMBRANE TRANSPORTER_PHAGE RECEPTOR"/>
    <property type="match status" value="1"/>
</dbReference>
<keyword evidence="3 14" id="KW-0813">Transport</keyword>
<evidence type="ECO:0000256" key="12">
    <source>
        <dbReference type="ARBA" id="ARBA00023170"/>
    </source>
</evidence>
<dbReference type="InterPro" id="IPR000531">
    <property type="entry name" value="Beta-barrel_TonB"/>
</dbReference>
<evidence type="ECO:0000256" key="13">
    <source>
        <dbReference type="ARBA" id="ARBA00023237"/>
    </source>
</evidence>
<evidence type="ECO:0000256" key="3">
    <source>
        <dbReference type="ARBA" id="ARBA00022448"/>
    </source>
</evidence>
<reference evidence="20" key="1">
    <citation type="submission" date="2018-05" db="EMBL/GenBank/DDBJ databases">
        <authorList>
            <person name="Cea G.-C."/>
            <person name="William W."/>
        </authorList>
    </citation>
    <scope>NUCLEOTIDE SEQUENCE [LARGE SCALE GENOMIC DNA]</scope>
    <source>
        <strain evidence="20">DB21MT 5</strain>
    </source>
</reference>
<dbReference type="Gene3D" id="2.170.130.10">
    <property type="entry name" value="TonB-dependent receptor, plug domain"/>
    <property type="match status" value="1"/>
</dbReference>
<keyword evidence="6 14" id="KW-0812">Transmembrane</keyword>
<evidence type="ECO:0000313" key="20">
    <source>
        <dbReference type="Proteomes" id="UP000250163"/>
    </source>
</evidence>
<evidence type="ECO:0000256" key="7">
    <source>
        <dbReference type="ARBA" id="ARBA00022729"/>
    </source>
</evidence>
<feature type="signal peptide" evidence="16">
    <location>
        <begin position="1"/>
        <end position="36"/>
    </location>
</feature>
<dbReference type="Gene3D" id="2.40.170.20">
    <property type="entry name" value="TonB-dependent receptor, beta-barrel domain"/>
    <property type="match status" value="1"/>
</dbReference>
<dbReference type="InterPro" id="IPR037066">
    <property type="entry name" value="Plug_dom_sf"/>
</dbReference>
<keyword evidence="13 14" id="KW-0998">Cell outer membrane</keyword>
<keyword evidence="7 16" id="KW-0732">Signal</keyword>
<feature type="chain" id="PRO_5016246824" evidence="16">
    <location>
        <begin position="37"/>
        <end position="756"/>
    </location>
</feature>
<sequence length="756" mass="83576">MLLKNQRKDSFVSQRFIKKSLAAAVMMGLMVNSVSASTNENSEQEIVITAEFSNPIGPDFGYVGENSMTATKTDMPISKTPRAVSVVTREQMDDRASVSVADALQYTPSIQANFYGEDNKQDWFVIRGFNQANNGLYQDGTRLDSAGFYTYQADTFGLERVEILRGPASVLYGQNPPGGVINVISKRPQHGGSFGFVSVDYGTNDRQQLSLDLGGEITDDIAWRLVALGRENGTDVDNIEAERIYIAPSVSINFSDNTNLTVLASYQKDDSDPYLQFLPMEGSLTENENGFISDDVAIGNPGYEKFERTQVALGYEFSHKFNESVQFAQSVRYSQLDIDLKQMYSLGYAHDLGLPDPTEANIVRGLSSEEGKSKSFSADNRLIYKFNTGKLEHTLLSGIDYRWLDIKGQSFGGNVLIADGNTPIQIPTPFPNIYIDTYNPLFNPYNPSYTDNVVLLDEATFQPVTDADRDTTTSERHQLGGYLQDQMIFNDALAVTLGVRFDDTKSTINNETKNTKQEVSNQEWTSSAGVAYIFDNGLTPYFSYAQYFQPILQLDKNDKAAKPERGEQFEVGLKYLPASFDGSFNAAVFQITKENMAARNAAKELFQIGEVENTGIEFEAVANITSSLSLVANATFMDTEIIKDINLANVGNRPAQVANTLGSVWANYRFFGNSLEGLAIGVGGRYVGETYADNIEATKVPDFALMDATVSYTIDNMKIQVAAKNLMDKEYVSTCGSGNCYYGNRRNVIASLSYAW</sequence>
<dbReference type="InterPro" id="IPR036942">
    <property type="entry name" value="Beta-barrel_TonB_sf"/>
</dbReference>
<feature type="domain" description="TonB-dependent receptor plug" evidence="18">
    <location>
        <begin position="77"/>
        <end position="180"/>
    </location>
</feature>
<dbReference type="FunFam" id="2.170.130.10:FF:000001">
    <property type="entry name" value="Catecholate siderophore TonB-dependent receptor"/>
    <property type="match status" value="1"/>
</dbReference>
<dbReference type="Pfam" id="PF07715">
    <property type="entry name" value="Plug"/>
    <property type="match status" value="1"/>
</dbReference>
<keyword evidence="10 15" id="KW-0798">TonB box</keyword>
<evidence type="ECO:0000313" key="19">
    <source>
        <dbReference type="EMBL" id="SQD78813.1"/>
    </source>
</evidence>